<dbReference type="RefSeq" id="WP_212759641.1">
    <property type="nucleotide sequence ID" value="NZ_BMPT01000021.1"/>
</dbReference>
<sequence length="45" mass="5237">MRFATDYPFASIKEGTDWFRAVDLPREDKEKIAFRNAENLFGIAV</sequence>
<gene>
    <name evidence="1" type="ORF">GCM10010102_39730</name>
</gene>
<dbReference type="SUPFAM" id="SSF51556">
    <property type="entry name" value="Metallo-dependent hydrolases"/>
    <property type="match status" value="1"/>
</dbReference>
<protein>
    <recommendedName>
        <fullName evidence="3">Amidohydrolase family protein</fullName>
    </recommendedName>
</protein>
<reference evidence="1" key="2">
    <citation type="submission" date="2020-09" db="EMBL/GenBank/DDBJ databases">
        <authorList>
            <person name="Sun Q."/>
            <person name="Ohkuma M."/>
        </authorList>
    </citation>
    <scope>NUCLEOTIDE SEQUENCE</scope>
    <source>
        <strain evidence="1">JCM 3051</strain>
    </source>
</reference>
<dbReference type="AlphaFoldDB" id="A0A8H9GQG0"/>
<dbReference type="EMBL" id="BMPT01000021">
    <property type="protein sequence ID" value="GGM40183.1"/>
    <property type="molecule type" value="Genomic_DNA"/>
</dbReference>
<organism evidence="1 2">
    <name type="scientific">Promicromonospora citrea</name>
    <dbReference type="NCBI Taxonomy" id="43677"/>
    <lineage>
        <taxon>Bacteria</taxon>
        <taxon>Bacillati</taxon>
        <taxon>Actinomycetota</taxon>
        <taxon>Actinomycetes</taxon>
        <taxon>Micrococcales</taxon>
        <taxon>Promicromonosporaceae</taxon>
        <taxon>Promicromonospora</taxon>
    </lineage>
</organism>
<keyword evidence="2" id="KW-1185">Reference proteome</keyword>
<accession>A0A8H9GQG0</accession>
<dbReference type="InterPro" id="IPR032466">
    <property type="entry name" value="Metal_Hydrolase"/>
</dbReference>
<evidence type="ECO:0000313" key="1">
    <source>
        <dbReference type="EMBL" id="GGM40183.1"/>
    </source>
</evidence>
<reference evidence="1" key="1">
    <citation type="journal article" date="2014" name="Int. J. Syst. Evol. Microbiol.">
        <title>Complete genome sequence of Corynebacterium casei LMG S-19264T (=DSM 44701T), isolated from a smear-ripened cheese.</title>
        <authorList>
            <consortium name="US DOE Joint Genome Institute (JGI-PGF)"/>
            <person name="Walter F."/>
            <person name="Albersmeier A."/>
            <person name="Kalinowski J."/>
            <person name="Ruckert C."/>
        </authorList>
    </citation>
    <scope>NUCLEOTIDE SEQUENCE</scope>
    <source>
        <strain evidence="1">JCM 3051</strain>
    </source>
</reference>
<dbReference type="Proteomes" id="UP000655589">
    <property type="component" value="Unassembled WGS sequence"/>
</dbReference>
<evidence type="ECO:0008006" key="3">
    <source>
        <dbReference type="Google" id="ProtNLM"/>
    </source>
</evidence>
<comment type="caution">
    <text evidence="1">The sequence shown here is derived from an EMBL/GenBank/DDBJ whole genome shotgun (WGS) entry which is preliminary data.</text>
</comment>
<evidence type="ECO:0000313" key="2">
    <source>
        <dbReference type="Proteomes" id="UP000655589"/>
    </source>
</evidence>
<dbReference type="Gene3D" id="3.20.20.140">
    <property type="entry name" value="Metal-dependent hydrolases"/>
    <property type="match status" value="1"/>
</dbReference>
<name>A0A8H9GQG0_9MICO</name>
<proteinExistence type="predicted"/>